<proteinExistence type="predicted"/>
<evidence type="ECO:0008006" key="5">
    <source>
        <dbReference type="Google" id="ProtNLM"/>
    </source>
</evidence>
<reference evidence="3 4" key="1">
    <citation type="journal article" date="2010" name="Nature">
        <title>The Ectocarpus genome and the independent evolution of multicellularity in brown algae.</title>
        <authorList>
            <person name="Cock J.M."/>
            <person name="Sterck L."/>
            <person name="Rouze P."/>
            <person name="Scornet D."/>
            <person name="Allen A.E."/>
            <person name="Amoutzias G."/>
            <person name="Anthouard V."/>
            <person name="Artiguenave F."/>
            <person name="Aury J.M."/>
            <person name="Badger J.H."/>
            <person name="Beszteri B."/>
            <person name="Billiau K."/>
            <person name="Bonnet E."/>
            <person name="Bothwell J.H."/>
            <person name="Bowler C."/>
            <person name="Boyen C."/>
            <person name="Brownlee C."/>
            <person name="Carrano C.J."/>
            <person name="Charrier B."/>
            <person name="Cho G.Y."/>
            <person name="Coelho S.M."/>
            <person name="Collen J."/>
            <person name="Corre E."/>
            <person name="Da Silva C."/>
            <person name="Delage L."/>
            <person name="Delaroque N."/>
            <person name="Dittami S.M."/>
            <person name="Doulbeau S."/>
            <person name="Elias M."/>
            <person name="Farnham G."/>
            <person name="Gachon C.M."/>
            <person name="Gschloessl B."/>
            <person name="Heesch S."/>
            <person name="Jabbari K."/>
            <person name="Jubin C."/>
            <person name="Kawai H."/>
            <person name="Kimura K."/>
            <person name="Kloareg B."/>
            <person name="Kupper F.C."/>
            <person name="Lang D."/>
            <person name="Le Bail A."/>
            <person name="Leblanc C."/>
            <person name="Lerouge P."/>
            <person name="Lohr M."/>
            <person name="Lopez P.J."/>
            <person name="Martens C."/>
            <person name="Maumus F."/>
            <person name="Michel G."/>
            <person name="Miranda-Saavedra D."/>
            <person name="Morales J."/>
            <person name="Moreau H."/>
            <person name="Motomura T."/>
            <person name="Nagasato C."/>
            <person name="Napoli C.A."/>
            <person name="Nelson D.R."/>
            <person name="Nyvall-Collen P."/>
            <person name="Peters A.F."/>
            <person name="Pommier C."/>
            <person name="Potin P."/>
            <person name="Poulain J."/>
            <person name="Quesneville H."/>
            <person name="Read B."/>
            <person name="Rensing S.A."/>
            <person name="Ritter A."/>
            <person name="Rousvoal S."/>
            <person name="Samanta M."/>
            <person name="Samson G."/>
            <person name="Schroeder D.C."/>
            <person name="Segurens B."/>
            <person name="Strittmatter M."/>
            <person name="Tonon T."/>
            <person name="Tregear J.W."/>
            <person name="Valentin K."/>
            <person name="von Dassow P."/>
            <person name="Yamagishi T."/>
            <person name="Van de Peer Y."/>
            <person name="Wincker P."/>
        </authorList>
    </citation>
    <scope>NUCLEOTIDE SEQUENCE [LARGE SCALE GENOMIC DNA]</scope>
    <source>
        <strain evidence="4">Ec32 / CCAP1310/4</strain>
    </source>
</reference>
<dbReference type="EMBL" id="FN649740">
    <property type="protein sequence ID" value="CBJ27714.1"/>
    <property type="molecule type" value="Genomic_DNA"/>
</dbReference>
<evidence type="ECO:0000313" key="3">
    <source>
        <dbReference type="EMBL" id="CBJ27714.1"/>
    </source>
</evidence>
<accession>D7G7H2</accession>
<dbReference type="InterPro" id="IPR011990">
    <property type="entry name" value="TPR-like_helical_dom_sf"/>
</dbReference>
<sequence>MRPLHHAIREVVRFGKVDVQQVGGRRRMGGLSLASTVDRRKKDGVDARRPTAAMELKRAAEVQKCADKGWKSALICLGNMRKGGVAPGSSAYNVALKACAGAGEWGRAAALVEDMQGSGAIPDETIVAEIRAAGDNVVVMELGDNDDLSCDSGGDVSSVLSGAARNKGGESGGGIQDAAWPSRRPTNSNNSTGTSGGGDFGSAATRGSSGRSLGSIAWGGRRWRSQHDENEDENASSASPATRGVRVVKEGGSPAWSSVASAPFAGSWGDD</sequence>
<dbReference type="AlphaFoldDB" id="D7G7H2"/>
<gene>
    <name evidence="3" type="ORF">Esi_0083_0044</name>
</gene>
<dbReference type="Gene3D" id="1.25.40.10">
    <property type="entry name" value="Tetratricopeptide repeat domain"/>
    <property type="match status" value="1"/>
</dbReference>
<dbReference type="InterPro" id="IPR002885">
    <property type="entry name" value="PPR_rpt"/>
</dbReference>
<feature type="region of interest" description="Disordered" evidence="2">
    <location>
        <begin position="161"/>
        <end position="271"/>
    </location>
</feature>
<name>D7G7H2_ECTSI</name>
<feature type="compositionally biased region" description="Low complexity" evidence="2">
    <location>
        <begin position="201"/>
        <end position="215"/>
    </location>
</feature>
<dbReference type="Proteomes" id="UP000002630">
    <property type="component" value="Linkage Group LG15"/>
</dbReference>
<protein>
    <recommendedName>
        <fullName evidence="5">Pentacotripeptide-repeat region of PRORP domain-containing protein</fullName>
    </recommendedName>
</protein>
<dbReference type="InParanoid" id="D7G7H2"/>
<evidence type="ECO:0000256" key="1">
    <source>
        <dbReference type="PROSITE-ProRule" id="PRU00708"/>
    </source>
</evidence>
<evidence type="ECO:0000256" key="2">
    <source>
        <dbReference type="SAM" id="MobiDB-lite"/>
    </source>
</evidence>
<feature type="repeat" description="PPR" evidence="1">
    <location>
        <begin position="88"/>
        <end position="122"/>
    </location>
</feature>
<keyword evidence="4" id="KW-1185">Reference proteome</keyword>
<evidence type="ECO:0000313" key="4">
    <source>
        <dbReference type="Proteomes" id="UP000002630"/>
    </source>
</evidence>
<dbReference type="EMBL" id="FN649064">
    <property type="protein sequence ID" value="CBJ27714.1"/>
    <property type="molecule type" value="Genomic_DNA"/>
</dbReference>
<dbReference type="OrthoDB" id="10418363at2759"/>
<dbReference type="PROSITE" id="PS51375">
    <property type="entry name" value="PPR"/>
    <property type="match status" value="1"/>
</dbReference>
<organism evidence="3 4">
    <name type="scientific">Ectocarpus siliculosus</name>
    <name type="common">Brown alga</name>
    <name type="synonym">Conferva siliculosa</name>
    <dbReference type="NCBI Taxonomy" id="2880"/>
    <lineage>
        <taxon>Eukaryota</taxon>
        <taxon>Sar</taxon>
        <taxon>Stramenopiles</taxon>
        <taxon>Ochrophyta</taxon>
        <taxon>PX clade</taxon>
        <taxon>Phaeophyceae</taxon>
        <taxon>Ectocarpales</taxon>
        <taxon>Ectocarpaceae</taxon>
        <taxon>Ectocarpus</taxon>
    </lineage>
</organism>